<organism evidence="2 4">
    <name type="scientific">Trichonephila inaurata madagascariensis</name>
    <dbReference type="NCBI Taxonomy" id="2747483"/>
    <lineage>
        <taxon>Eukaryota</taxon>
        <taxon>Metazoa</taxon>
        <taxon>Ecdysozoa</taxon>
        <taxon>Arthropoda</taxon>
        <taxon>Chelicerata</taxon>
        <taxon>Arachnida</taxon>
        <taxon>Araneae</taxon>
        <taxon>Araneomorphae</taxon>
        <taxon>Entelegynae</taxon>
        <taxon>Araneoidea</taxon>
        <taxon>Nephilidae</taxon>
        <taxon>Trichonephila</taxon>
        <taxon>Trichonephila inaurata</taxon>
    </lineage>
</organism>
<evidence type="ECO:0000313" key="2">
    <source>
        <dbReference type="EMBL" id="GFS53306.1"/>
    </source>
</evidence>
<gene>
    <name evidence="3" type="ORF">TNIN_355361</name>
    <name evidence="2" type="ORF">TNIN_398031</name>
</gene>
<evidence type="ECO:0000256" key="1">
    <source>
        <dbReference type="SAM" id="MobiDB-lite"/>
    </source>
</evidence>
<dbReference type="EMBL" id="BMAV01017730">
    <property type="protein sequence ID" value="GFY69658.1"/>
    <property type="molecule type" value="Genomic_DNA"/>
</dbReference>
<evidence type="ECO:0000313" key="4">
    <source>
        <dbReference type="Proteomes" id="UP000886998"/>
    </source>
</evidence>
<keyword evidence="4" id="KW-1185">Reference proteome</keyword>
<name>A0A8X6MHB4_9ARAC</name>
<dbReference type="EMBL" id="BMAV01026786">
    <property type="protein sequence ID" value="GFS53306.1"/>
    <property type="molecule type" value="Genomic_DNA"/>
</dbReference>
<dbReference type="Proteomes" id="UP000886998">
    <property type="component" value="Unassembled WGS sequence"/>
</dbReference>
<reference evidence="2" key="1">
    <citation type="submission" date="2020-08" db="EMBL/GenBank/DDBJ databases">
        <title>Multicomponent nature underlies the extraordinary mechanical properties of spider dragline silk.</title>
        <authorList>
            <person name="Kono N."/>
            <person name="Nakamura H."/>
            <person name="Mori M."/>
            <person name="Yoshida Y."/>
            <person name="Ohtoshi R."/>
            <person name="Malay A.D."/>
            <person name="Moran D.A.P."/>
            <person name="Tomita M."/>
            <person name="Numata K."/>
            <person name="Arakawa K."/>
        </authorList>
    </citation>
    <scope>NUCLEOTIDE SEQUENCE</scope>
</reference>
<evidence type="ECO:0000313" key="3">
    <source>
        <dbReference type="EMBL" id="GFY69658.1"/>
    </source>
</evidence>
<accession>A0A8X6MHB4</accession>
<dbReference type="OrthoDB" id="6432602at2759"/>
<comment type="caution">
    <text evidence="2">The sequence shown here is derived from an EMBL/GenBank/DDBJ whole genome shotgun (WGS) entry which is preliminary data.</text>
</comment>
<proteinExistence type="predicted"/>
<sequence length="89" mass="10043">MKDGDIALFLTLFERQAKRVSIEKSHWVSPFLALMPSEINQLMAREAEEKFDDYDYIKGLFSGASSSDGCFSNEGKSKISLNHHDRSAV</sequence>
<protein>
    <submittedName>
        <fullName evidence="2">Uncharacterized protein</fullName>
    </submittedName>
</protein>
<feature type="region of interest" description="Disordered" evidence="1">
    <location>
        <begin position="66"/>
        <end position="89"/>
    </location>
</feature>
<dbReference type="AlphaFoldDB" id="A0A8X6MHB4"/>